<dbReference type="OrthoDB" id="447129at2759"/>
<organism evidence="2 3">
    <name type="scientific">Uncinocarpus reesii (strain UAMH 1704)</name>
    <dbReference type="NCBI Taxonomy" id="336963"/>
    <lineage>
        <taxon>Eukaryota</taxon>
        <taxon>Fungi</taxon>
        <taxon>Dikarya</taxon>
        <taxon>Ascomycota</taxon>
        <taxon>Pezizomycotina</taxon>
        <taxon>Eurotiomycetes</taxon>
        <taxon>Eurotiomycetidae</taxon>
        <taxon>Onygenales</taxon>
        <taxon>Onygenaceae</taxon>
        <taxon>Uncinocarpus</taxon>
    </lineage>
</organism>
<dbReference type="InterPro" id="IPR043128">
    <property type="entry name" value="Rev_trsase/Diguanyl_cyclase"/>
</dbReference>
<dbReference type="Gene3D" id="3.30.70.270">
    <property type="match status" value="1"/>
</dbReference>
<dbReference type="Gene3D" id="3.40.1170.60">
    <property type="match status" value="1"/>
</dbReference>
<dbReference type="PROSITE" id="PS50173">
    <property type="entry name" value="UMUC"/>
    <property type="match status" value="1"/>
</dbReference>
<dbReference type="STRING" id="336963.C4JRK3"/>
<dbReference type="KEGG" id="ure:UREG_05092"/>
<gene>
    <name evidence="2" type="ORF">UREG_05092</name>
</gene>
<dbReference type="PANTHER" id="PTHR46404">
    <property type="entry name" value="DNA POLYMERASE IOTA"/>
    <property type="match status" value="1"/>
</dbReference>
<dbReference type="RefSeq" id="XP_002584403.1">
    <property type="nucleotide sequence ID" value="XM_002584357.1"/>
</dbReference>
<dbReference type="InterPro" id="IPR043502">
    <property type="entry name" value="DNA/RNA_pol_sf"/>
</dbReference>
<dbReference type="HOGENOM" id="CLU_022440_0_0_1"/>
<dbReference type="OMA" id="MFKRQDE"/>
<evidence type="ECO:0000259" key="1">
    <source>
        <dbReference type="PROSITE" id="PS50173"/>
    </source>
</evidence>
<sequence length="599" mass="66699">MNAELTSLMGGSQSMSTWDYDCFYASVFEAENPALKSLPLAVQQKQIVVTCNYEARRRGLRKLQLIKEAKRICPDVVIMLGEDLTKFRDASKELHAFLKKNTWGNRVEKLGFDELLNRHDLQNSFFQLDKFDPTVGFAFDASTFCGPTYPAEPCPSVKEDGEQLWFSSLDVGLRLGSHLANYLRHQLEQHTPYTATVGISTSKLLAKLVGNLNKPRLQTTLRPPYSATDDGQGGNVASFLGQHEIGKIPGIGFKMAHRIRTHILGREPNLDVYEGLAEEDNVSVDVVRSFPGMGPVKLDEIFRGGGWPKDIGTKVWGLLNGVDDTEVAVGKAFPSQISIEDSYSQVDNLQSVRNELLPLTRKLLRRMHADLTEDEEGEELTTGHATVQAGRHLPVKRKKRWLGCPRTLRLSTRSRPPSLPDVGHQLHSNRISKSCPMPRFVFSFSETVEALAERLVEDTIVPLFRRLHPDKSGYKLSLINIAATNMMECAGSENSGVGQDIGAMFRNQGPRPTQFSNLPAVCSHRVTESHFDNQHHGLKHVVDGEVDQTRGDAAVLEWTSDEDGESENSATPHDECTICGAFIPWFAVQAHSIYHSVQT</sequence>
<dbReference type="Gene3D" id="3.30.1490.100">
    <property type="entry name" value="DNA polymerase, Y-family, little finger domain"/>
    <property type="match status" value="1"/>
</dbReference>
<dbReference type="InterPro" id="IPR036775">
    <property type="entry name" value="DNA_pol_Y-fam_lit_finger_sf"/>
</dbReference>
<dbReference type="InParanoid" id="C4JRK3"/>
<dbReference type="FunFam" id="3.40.1170.60:FF:000006">
    <property type="entry name" value="DNA polymerase iota"/>
    <property type="match status" value="1"/>
</dbReference>
<dbReference type="eggNOG" id="KOG2095">
    <property type="taxonomic scope" value="Eukaryota"/>
</dbReference>
<name>C4JRK3_UNCRE</name>
<dbReference type="GO" id="GO:0070987">
    <property type="term" value="P:error-free translesion synthesis"/>
    <property type="evidence" value="ECO:0007669"/>
    <property type="project" value="UniProtKB-ARBA"/>
</dbReference>
<dbReference type="AlphaFoldDB" id="C4JRK3"/>
<protein>
    <recommendedName>
        <fullName evidence="1">UmuC domain-containing protein</fullName>
    </recommendedName>
</protein>
<dbReference type="VEuPathDB" id="FungiDB:UREG_05092"/>
<evidence type="ECO:0000313" key="3">
    <source>
        <dbReference type="Proteomes" id="UP000002058"/>
    </source>
</evidence>
<evidence type="ECO:0000313" key="2">
    <source>
        <dbReference type="EMBL" id="EEP80250.1"/>
    </source>
</evidence>
<dbReference type="EMBL" id="CH476617">
    <property type="protein sequence ID" value="EEP80250.1"/>
    <property type="molecule type" value="Genomic_DNA"/>
</dbReference>
<dbReference type="GO" id="GO:0006281">
    <property type="term" value="P:DNA repair"/>
    <property type="evidence" value="ECO:0007669"/>
    <property type="project" value="InterPro"/>
</dbReference>
<reference evidence="3" key="1">
    <citation type="journal article" date="2009" name="Genome Res.">
        <title>Comparative genomic analyses of the human fungal pathogens Coccidioides and their relatives.</title>
        <authorList>
            <person name="Sharpton T.J."/>
            <person name="Stajich J.E."/>
            <person name="Rounsley S.D."/>
            <person name="Gardner M.J."/>
            <person name="Wortman J.R."/>
            <person name="Jordar V.S."/>
            <person name="Maiti R."/>
            <person name="Kodira C.D."/>
            <person name="Neafsey D.E."/>
            <person name="Zeng Q."/>
            <person name="Hung C.-Y."/>
            <person name="McMahan C."/>
            <person name="Muszewska A."/>
            <person name="Grynberg M."/>
            <person name="Mandel M.A."/>
            <person name="Kellner E.M."/>
            <person name="Barker B.M."/>
            <person name="Galgiani J.N."/>
            <person name="Orbach M.J."/>
            <person name="Kirkland T.N."/>
            <person name="Cole G.T."/>
            <person name="Henn M.R."/>
            <person name="Birren B.W."/>
            <person name="Taylor J.W."/>
        </authorList>
    </citation>
    <scope>NUCLEOTIDE SEQUENCE [LARGE SCALE GENOMIC DNA]</scope>
    <source>
        <strain evidence="3">UAMH 1704</strain>
    </source>
</reference>
<dbReference type="PANTHER" id="PTHR46404:SF1">
    <property type="entry name" value="DNA POLYMERASE IOTA"/>
    <property type="match status" value="1"/>
</dbReference>
<dbReference type="GeneID" id="8439213"/>
<proteinExistence type="predicted"/>
<dbReference type="GO" id="GO:0003684">
    <property type="term" value="F:damaged DNA binding"/>
    <property type="evidence" value="ECO:0007669"/>
    <property type="project" value="InterPro"/>
</dbReference>
<feature type="domain" description="UmuC" evidence="1">
    <location>
        <begin position="15"/>
        <end position="252"/>
    </location>
</feature>
<accession>C4JRK3</accession>
<dbReference type="InterPro" id="IPR001126">
    <property type="entry name" value="UmuC"/>
</dbReference>
<dbReference type="Pfam" id="PF00817">
    <property type="entry name" value="IMS"/>
    <property type="match status" value="1"/>
</dbReference>
<dbReference type="Proteomes" id="UP000002058">
    <property type="component" value="Unassembled WGS sequence"/>
</dbReference>
<keyword evidence="3" id="KW-1185">Reference proteome</keyword>
<dbReference type="SUPFAM" id="SSF56672">
    <property type="entry name" value="DNA/RNA polymerases"/>
    <property type="match status" value="1"/>
</dbReference>
<dbReference type="GO" id="GO:0003887">
    <property type="term" value="F:DNA-directed DNA polymerase activity"/>
    <property type="evidence" value="ECO:0007669"/>
    <property type="project" value="TreeGrafter"/>
</dbReference>